<evidence type="ECO:0000259" key="5">
    <source>
        <dbReference type="PROSITE" id="PS50887"/>
    </source>
</evidence>
<dbReference type="Gene3D" id="3.30.450.20">
    <property type="entry name" value="PAS domain"/>
    <property type="match status" value="1"/>
</dbReference>
<reference evidence="6 7" key="1">
    <citation type="submission" date="2013-10" db="EMBL/GenBank/DDBJ databases">
        <authorList>
            <person name="Wang G."/>
            <person name="Zhuang W."/>
        </authorList>
    </citation>
    <scope>NUCLEOTIDE SEQUENCE [LARGE SCALE GENOMIC DNA]</scope>
    <source>
        <strain evidence="6 7">DSM 20118</strain>
    </source>
</reference>
<comment type="caution">
    <text evidence="6">The sequence shown here is derived from an EMBL/GenBank/DDBJ whole genome shotgun (WGS) entry which is preliminary data.</text>
</comment>
<feature type="domain" description="PAS" evidence="3">
    <location>
        <begin position="228"/>
        <end position="298"/>
    </location>
</feature>
<dbReference type="InterPro" id="IPR000700">
    <property type="entry name" value="PAS-assoc_C"/>
</dbReference>
<feature type="compositionally biased region" description="Pro residues" evidence="1">
    <location>
        <begin position="21"/>
        <end position="32"/>
    </location>
</feature>
<sequence>MERTTDGHDARRGEPAAGSPVPAPAPGQPAGPSPHRASGSRRSRANASASRVLARIPLPLAVLGTLVVALPVLLALHAQGWVLGSPWVLTGLVLLQVVLLSDRVERLVRRTGPGARPLLTLAVAFTLIAAFAWTAGWSALVPATTLLVAVAHVQRSGSRVWPHAGAAVTLLTLAGQGATQLGWVASTLPVWASHVAAGWLLLVAWLTLADVGLSVAADASVTDALARTEARLRALMDSATDVLTVSDAHGVLTYVSPAAERTTGHPAASLTGTYLLDLVRPEHRAQAARQLRDVMAVPGARRTVDVPLTHADGESRWYEWNVHNLLADPLVQGLVVDQRDVTDRRYQEEQLSHAASHDELTGLPNRRELLRLLGLGLRAVGPGAALAVLFVDLDRFKAVNDTYGHAAGDEVLIEVGRRLRTHLRHGDVLARLGGDEFGAVLVEVRDDIEITELVARLEETVARPIRVTGGVVSVGVSIGAAVTTDPATEPTTLFTRADTAMYRIKHVHRATRGPGEPGTPIAS</sequence>
<feature type="domain" description="GGDEF" evidence="5">
    <location>
        <begin position="384"/>
        <end position="517"/>
    </location>
</feature>
<keyword evidence="2" id="KW-0812">Transmembrane</keyword>
<feature type="transmembrane region" description="Helical" evidence="2">
    <location>
        <begin position="121"/>
        <end position="140"/>
    </location>
</feature>
<dbReference type="NCBIfam" id="TIGR00229">
    <property type="entry name" value="sensory_box"/>
    <property type="match status" value="1"/>
</dbReference>
<feature type="compositionally biased region" description="Basic and acidic residues" evidence="1">
    <location>
        <begin position="1"/>
        <end position="14"/>
    </location>
</feature>
<evidence type="ECO:0000259" key="3">
    <source>
        <dbReference type="PROSITE" id="PS50112"/>
    </source>
</evidence>
<dbReference type="Pfam" id="PF08448">
    <property type="entry name" value="PAS_4"/>
    <property type="match status" value="1"/>
</dbReference>
<evidence type="ECO:0000313" key="7">
    <source>
        <dbReference type="Proteomes" id="UP000029833"/>
    </source>
</evidence>
<dbReference type="Proteomes" id="UP000029833">
    <property type="component" value="Unassembled WGS sequence"/>
</dbReference>
<evidence type="ECO:0008006" key="8">
    <source>
        <dbReference type="Google" id="ProtNLM"/>
    </source>
</evidence>
<dbReference type="SMART" id="SM00267">
    <property type="entry name" value="GGDEF"/>
    <property type="match status" value="1"/>
</dbReference>
<dbReference type="PROSITE" id="PS50113">
    <property type="entry name" value="PAC"/>
    <property type="match status" value="1"/>
</dbReference>
<proteinExistence type="predicted"/>
<dbReference type="SUPFAM" id="SSF55785">
    <property type="entry name" value="PYP-like sensor domain (PAS domain)"/>
    <property type="match status" value="1"/>
</dbReference>
<dbReference type="SUPFAM" id="SSF55073">
    <property type="entry name" value="Nucleotide cyclase"/>
    <property type="match status" value="1"/>
</dbReference>
<dbReference type="Gene3D" id="3.30.70.270">
    <property type="match status" value="1"/>
</dbReference>
<dbReference type="PANTHER" id="PTHR44757">
    <property type="entry name" value="DIGUANYLATE CYCLASE DGCP"/>
    <property type="match status" value="1"/>
</dbReference>
<feature type="region of interest" description="Disordered" evidence="1">
    <location>
        <begin position="1"/>
        <end position="44"/>
    </location>
</feature>
<dbReference type="PANTHER" id="PTHR44757:SF2">
    <property type="entry name" value="BIOFILM ARCHITECTURE MAINTENANCE PROTEIN MBAA"/>
    <property type="match status" value="1"/>
</dbReference>
<dbReference type="InterPro" id="IPR000014">
    <property type="entry name" value="PAS"/>
</dbReference>
<dbReference type="STRING" id="1408250.Q760_05225"/>
<feature type="transmembrane region" description="Helical" evidence="2">
    <location>
        <begin position="190"/>
        <end position="208"/>
    </location>
</feature>
<accession>A0A0A0B6L1</accession>
<dbReference type="OrthoDB" id="42802at2"/>
<dbReference type="CDD" id="cd01949">
    <property type="entry name" value="GGDEF"/>
    <property type="match status" value="1"/>
</dbReference>
<gene>
    <name evidence="6" type="ORF">Q760_05225</name>
</gene>
<dbReference type="InterPro" id="IPR043128">
    <property type="entry name" value="Rev_trsase/Diguanyl_cyclase"/>
</dbReference>
<name>A0A0A0B6L1_9CELL</name>
<evidence type="ECO:0000259" key="4">
    <source>
        <dbReference type="PROSITE" id="PS50113"/>
    </source>
</evidence>
<dbReference type="CDD" id="cd00130">
    <property type="entry name" value="PAS"/>
    <property type="match status" value="1"/>
</dbReference>
<dbReference type="EMBL" id="AXNT01000150">
    <property type="protein sequence ID" value="KGM00911.1"/>
    <property type="molecule type" value="Genomic_DNA"/>
</dbReference>
<dbReference type="PROSITE" id="PS50887">
    <property type="entry name" value="GGDEF"/>
    <property type="match status" value="1"/>
</dbReference>
<feature type="domain" description="PAC" evidence="4">
    <location>
        <begin position="302"/>
        <end position="353"/>
    </location>
</feature>
<dbReference type="InterPro" id="IPR052155">
    <property type="entry name" value="Biofilm_reg_signaling"/>
</dbReference>
<feature type="transmembrane region" description="Helical" evidence="2">
    <location>
        <begin position="52"/>
        <end position="74"/>
    </location>
</feature>
<keyword evidence="2" id="KW-1133">Transmembrane helix</keyword>
<dbReference type="Pfam" id="PF00990">
    <property type="entry name" value="GGDEF"/>
    <property type="match status" value="1"/>
</dbReference>
<dbReference type="SMART" id="SM00091">
    <property type="entry name" value="PAS"/>
    <property type="match status" value="1"/>
</dbReference>
<protein>
    <recommendedName>
        <fullName evidence="8">Diguanylate cyclase</fullName>
    </recommendedName>
</protein>
<organism evidence="6 7">
    <name type="scientific">Cellulomonas cellasea DSM 20118</name>
    <dbReference type="NCBI Taxonomy" id="1408250"/>
    <lineage>
        <taxon>Bacteria</taxon>
        <taxon>Bacillati</taxon>
        <taxon>Actinomycetota</taxon>
        <taxon>Actinomycetes</taxon>
        <taxon>Micrococcales</taxon>
        <taxon>Cellulomonadaceae</taxon>
        <taxon>Cellulomonas</taxon>
    </lineage>
</organism>
<dbReference type="InterPro" id="IPR035965">
    <property type="entry name" value="PAS-like_dom_sf"/>
</dbReference>
<dbReference type="PROSITE" id="PS50112">
    <property type="entry name" value="PAS"/>
    <property type="match status" value="1"/>
</dbReference>
<evidence type="ECO:0000256" key="1">
    <source>
        <dbReference type="SAM" id="MobiDB-lite"/>
    </source>
</evidence>
<feature type="transmembrane region" description="Helical" evidence="2">
    <location>
        <begin position="80"/>
        <end position="100"/>
    </location>
</feature>
<evidence type="ECO:0000313" key="6">
    <source>
        <dbReference type="EMBL" id="KGM00911.1"/>
    </source>
</evidence>
<keyword evidence="7" id="KW-1185">Reference proteome</keyword>
<dbReference type="NCBIfam" id="TIGR00254">
    <property type="entry name" value="GGDEF"/>
    <property type="match status" value="1"/>
</dbReference>
<dbReference type="AlphaFoldDB" id="A0A0A0B6L1"/>
<dbReference type="InterPro" id="IPR013656">
    <property type="entry name" value="PAS_4"/>
</dbReference>
<dbReference type="InterPro" id="IPR000160">
    <property type="entry name" value="GGDEF_dom"/>
</dbReference>
<dbReference type="InterPro" id="IPR029787">
    <property type="entry name" value="Nucleotide_cyclase"/>
</dbReference>
<keyword evidence="2" id="KW-0472">Membrane</keyword>
<dbReference type="RefSeq" id="WP_052104413.1">
    <property type="nucleotide sequence ID" value="NZ_AXNT01000150.1"/>
</dbReference>
<evidence type="ECO:0000256" key="2">
    <source>
        <dbReference type="SAM" id="Phobius"/>
    </source>
</evidence>